<dbReference type="AlphaFoldDB" id="A0A0K9PAP0"/>
<reference evidence="3" key="1">
    <citation type="journal article" date="2016" name="Nature">
        <title>The genome of the seagrass Zostera marina reveals angiosperm adaptation to the sea.</title>
        <authorList>
            <person name="Olsen J.L."/>
            <person name="Rouze P."/>
            <person name="Verhelst B."/>
            <person name="Lin Y.-C."/>
            <person name="Bayer T."/>
            <person name="Collen J."/>
            <person name="Dattolo E."/>
            <person name="De Paoli E."/>
            <person name="Dittami S."/>
            <person name="Maumus F."/>
            <person name="Michel G."/>
            <person name="Kersting A."/>
            <person name="Lauritano C."/>
            <person name="Lohaus R."/>
            <person name="Toepel M."/>
            <person name="Tonon T."/>
            <person name="Vanneste K."/>
            <person name="Amirebrahimi M."/>
            <person name="Brakel J."/>
            <person name="Bostroem C."/>
            <person name="Chovatia M."/>
            <person name="Grimwood J."/>
            <person name="Jenkins J.W."/>
            <person name="Jueterbock A."/>
            <person name="Mraz A."/>
            <person name="Stam W.T."/>
            <person name="Tice H."/>
            <person name="Bornberg-Bauer E."/>
            <person name="Green P.J."/>
            <person name="Pearson G.A."/>
            <person name="Procaccini G."/>
            <person name="Duarte C.M."/>
            <person name="Schmutz J."/>
            <person name="Reusch T.B.H."/>
            <person name="Van de Peer Y."/>
        </authorList>
    </citation>
    <scope>NUCLEOTIDE SEQUENCE [LARGE SCALE GENOMIC DNA]</scope>
    <source>
        <strain evidence="3">cv. Finnish</strain>
    </source>
</reference>
<gene>
    <name evidence="2" type="ORF">ZOSMA_2G00500</name>
</gene>
<dbReference type="OrthoDB" id="1928656at2759"/>
<dbReference type="EMBL" id="LFYR01000981">
    <property type="protein sequence ID" value="KMZ66039.1"/>
    <property type="molecule type" value="Genomic_DNA"/>
</dbReference>
<keyword evidence="1" id="KW-0472">Membrane</keyword>
<sequence length="193" mass="21105">MRFIYLTFNNKVEIPKRTSKSTFFPFLLILTITGGSGQSEAVNPFRRPKSPARLISLHCRNLGSFSTLPISFSKLDNLPKSLSMDGSNPKEISSTNAVLLGALASGVNAPTWSVIKTSFAMLGLCLITMLVLAFSSHDLVIVGHVLFLVILSGVLFVLLSSFLSQTGFVSVEQQMDEMGLSAPKHIQRDDKRK</sequence>
<keyword evidence="3" id="KW-1185">Reference proteome</keyword>
<dbReference type="Proteomes" id="UP000036987">
    <property type="component" value="Unassembled WGS sequence"/>
</dbReference>
<proteinExistence type="predicted"/>
<keyword evidence="1" id="KW-0812">Transmembrane</keyword>
<protein>
    <recommendedName>
        <fullName evidence="4">Transmembrane protein</fullName>
    </recommendedName>
</protein>
<feature type="transmembrane region" description="Helical" evidence="1">
    <location>
        <begin position="141"/>
        <end position="163"/>
    </location>
</feature>
<comment type="caution">
    <text evidence="2">The sequence shown here is derived from an EMBL/GenBank/DDBJ whole genome shotgun (WGS) entry which is preliminary data.</text>
</comment>
<evidence type="ECO:0000313" key="2">
    <source>
        <dbReference type="EMBL" id="KMZ66039.1"/>
    </source>
</evidence>
<evidence type="ECO:0008006" key="4">
    <source>
        <dbReference type="Google" id="ProtNLM"/>
    </source>
</evidence>
<evidence type="ECO:0000256" key="1">
    <source>
        <dbReference type="SAM" id="Phobius"/>
    </source>
</evidence>
<accession>A0A0K9PAP0</accession>
<keyword evidence="1" id="KW-1133">Transmembrane helix</keyword>
<organism evidence="2 3">
    <name type="scientific">Zostera marina</name>
    <name type="common">Eelgrass</name>
    <dbReference type="NCBI Taxonomy" id="29655"/>
    <lineage>
        <taxon>Eukaryota</taxon>
        <taxon>Viridiplantae</taxon>
        <taxon>Streptophyta</taxon>
        <taxon>Embryophyta</taxon>
        <taxon>Tracheophyta</taxon>
        <taxon>Spermatophyta</taxon>
        <taxon>Magnoliopsida</taxon>
        <taxon>Liliopsida</taxon>
        <taxon>Zosteraceae</taxon>
        <taxon>Zostera</taxon>
    </lineage>
</organism>
<name>A0A0K9PAP0_ZOSMR</name>
<evidence type="ECO:0000313" key="3">
    <source>
        <dbReference type="Proteomes" id="UP000036987"/>
    </source>
</evidence>
<feature type="transmembrane region" description="Helical" evidence="1">
    <location>
        <begin position="114"/>
        <end position="134"/>
    </location>
</feature>